<dbReference type="AlphaFoldDB" id="A0A1M6Y169"/>
<gene>
    <name evidence="2" type="ORF">SAMN05443637_118124</name>
</gene>
<evidence type="ECO:0000313" key="3">
    <source>
        <dbReference type="Proteomes" id="UP000184363"/>
    </source>
</evidence>
<protein>
    <submittedName>
        <fullName evidence="2">CoA-transferase family III</fullName>
    </submittedName>
</protein>
<keyword evidence="3" id="KW-1185">Reference proteome</keyword>
<sequence>MTGWGQDGPLADRAGHDIDYLALTGVLHAIGRGNGARPVPPLDLVGDFGGGSMLLVVGVLAALVEGRRSGCGQVVDAAVVDGVSPLAQTVWSLLGRGRWYDVPGTNLLDGAHPCYDAYTCADGRFVAVGTLEPQFYAQLLAGLGLDPAELPSRADAASWPTLRARFAAAFLTRTRDGWAEVFAGTDACVTPVLSLREVVAHPHIAARSTLLAPDGRGPQAAPAPRFSRTPARLPGPPAEAEPVDRVLADWV</sequence>
<dbReference type="InterPro" id="IPR003673">
    <property type="entry name" value="CoA-Trfase_fam_III"/>
</dbReference>
<dbReference type="SUPFAM" id="SSF89796">
    <property type="entry name" value="CoA-transferase family III (CaiB/BaiF)"/>
    <property type="match status" value="1"/>
</dbReference>
<dbReference type="EMBL" id="FRAP01000018">
    <property type="protein sequence ID" value="SHL11889.1"/>
    <property type="molecule type" value="Genomic_DNA"/>
</dbReference>
<evidence type="ECO:0000313" key="2">
    <source>
        <dbReference type="EMBL" id="SHL11889.1"/>
    </source>
</evidence>
<organism evidence="2 3">
    <name type="scientific">Pseudonocardia thermophila</name>
    <dbReference type="NCBI Taxonomy" id="1848"/>
    <lineage>
        <taxon>Bacteria</taxon>
        <taxon>Bacillati</taxon>
        <taxon>Actinomycetota</taxon>
        <taxon>Actinomycetes</taxon>
        <taxon>Pseudonocardiales</taxon>
        <taxon>Pseudonocardiaceae</taxon>
        <taxon>Pseudonocardia</taxon>
    </lineage>
</organism>
<dbReference type="InterPro" id="IPR050509">
    <property type="entry name" value="CoA-transferase_III"/>
</dbReference>
<dbReference type="Gene3D" id="3.30.1540.10">
    <property type="entry name" value="formyl-coa transferase, domain 3"/>
    <property type="match status" value="1"/>
</dbReference>
<reference evidence="2 3" key="1">
    <citation type="submission" date="2016-11" db="EMBL/GenBank/DDBJ databases">
        <authorList>
            <person name="Jaros S."/>
            <person name="Januszkiewicz K."/>
            <person name="Wedrychowicz H."/>
        </authorList>
    </citation>
    <scope>NUCLEOTIDE SEQUENCE [LARGE SCALE GENOMIC DNA]</scope>
    <source>
        <strain evidence="2 3">DSM 43832</strain>
    </source>
</reference>
<proteinExistence type="predicted"/>
<dbReference type="GO" id="GO:0016740">
    <property type="term" value="F:transferase activity"/>
    <property type="evidence" value="ECO:0007669"/>
    <property type="project" value="UniProtKB-KW"/>
</dbReference>
<name>A0A1M6Y169_PSETH</name>
<dbReference type="Gene3D" id="3.40.50.10540">
    <property type="entry name" value="Crotonobetainyl-coa:carnitine coa-transferase, domain 1"/>
    <property type="match status" value="1"/>
</dbReference>
<dbReference type="InterPro" id="IPR023606">
    <property type="entry name" value="CoA-Trfase_III_dom_1_sf"/>
</dbReference>
<dbReference type="InterPro" id="IPR044855">
    <property type="entry name" value="CoA-Trfase_III_dom3_sf"/>
</dbReference>
<keyword evidence="2" id="KW-0808">Transferase</keyword>
<feature type="compositionally biased region" description="Basic and acidic residues" evidence="1">
    <location>
        <begin position="242"/>
        <end position="251"/>
    </location>
</feature>
<feature type="region of interest" description="Disordered" evidence="1">
    <location>
        <begin position="210"/>
        <end position="251"/>
    </location>
</feature>
<dbReference type="Proteomes" id="UP000184363">
    <property type="component" value="Unassembled WGS sequence"/>
</dbReference>
<evidence type="ECO:0000256" key="1">
    <source>
        <dbReference type="SAM" id="MobiDB-lite"/>
    </source>
</evidence>
<dbReference type="Pfam" id="PF02515">
    <property type="entry name" value="CoA_transf_3"/>
    <property type="match status" value="1"/>
</dbReference>
<accession>A0A1M6Y169</accession>
<dbReference type="STRING" id="1848.SAMN05443637_118124"/>
<dbReference type="PANTHER" id="PTHR48228">
    <property type="entry name" value="SUCCINYL-COA--D-CITRAMALATE COA-TRANSFERASE"/>
    <property type="match status" value="1"/>
</dbReference>
<dbReference type="PANTHER" id="PTHR48228:SF5">
    <property type="entry name" value="ALPHA-METHYLACYL-COA RACEMASE"/>
    <property type="match status" value="1"/>
</dbReference>